<feature type="domain" description="VOC" evidence="1">
    <location>
        <begin position="2"/>
        <end position="111"/>
    </location>
</feature>
<sequence>MSVQGVLAQATVRDLTRAEAWYETVFGAPPGARPMNGLLEWHFGAGFGVQVWAEPDRAGHSTVVLSETDLDGLSARLTRAGIEHPGPQPGGGQRVLQVFDPDGNRLVFTGA</sequence>
<reference evidence="2 3" key="1">
    <citation type="submission" date="2023-07" db="EMBL/GenBank/DDBJ databases">
        <title>Sequencing the genomes of 1000 actinobacteria strains.</title>
        <authorList>
            <person name="Klenk H.-P."/>
        </authorList>
    </citation>
    <scope>NUCLEOTIDE SEQUENCE [LARGE SCALE GENOMIC DNA]</scope>
    <source>
        <strain evidence="2 3">DSM 44388</strain>
    </source>
</reference>
<keyword evidence="3" id="KW-1185">Reference proteome</keyword>
<dbReference type="InterPro" id="IPR004360">
    <property type="entry name" value="Glyas_Fos-R_dOase_dom"/>
</dbReference>
<dbReference type="RefSeq" id="WP_307247757.1">
    <property type="nucleotide sequence ID" value="NZ_JAUSQZ010000001.1"/>
</dbReference>
<comment type="caution">
    <text evidence="2">The sequence shown here is derived from an EMBL/GenBank/DDBJ whole genome shotgun (WGS) entry which is preliminary data.</text>
</comment>
<dbReference type="InterPro" id="IPR037523">
    <property type="entry name" value="VOC_core"/>
</dbReference>
<dbReference type="Proteomes" id="UP001235712">
    <property type="component" value="Unassembled WGS sequence"/>
</dbReference>
<accession>A0ABT9PAS3</accession>
<name>A0ABT9PAS3_9ACTN</name>
<protein>
    <submittedName>
        <fullName evidence="2">Catechol 2,3-dioxygenase-like lactoylglutathione lyase family enzyme</fullName>
    </submittedName>
</protein>
<proteinExistence type="predicted"/>
<evidence type="ECO:0000313" key="2">
    <source>
        <dbReference type="EMBL" id="MDP9829514.1"/>
    </source>
</evidence>
<dbReference type="CDD" id="cd06587">
    <property type="entry name" value="VOC"/>
    <property type="match status" value="1"/>
</dbReference>
<dbReference type="Gene3D" id="3.10.180.10">
    <property type="entry name" value="2,3-Dihydroxybiphenyl 1,2-Dioxygenase, domain 1"/>
    <property type="match status" value="1"/>
</dbReference>
<gene>
    <name evidence="2" type="ORF">J2S57_005263</name>
</gene>
<dbReference type="SUPFAM" id="SSF54593">
    <property type="entry name" value="Glyoxalase/Bleomycin resistance protein/Dihydroxybiphenyl dioxygenase"/>
    <property type="match status" value="1"/>
</dbReference>
<dbReference type="InterPro" id="IPR029068">
    <property type="entry name" value="Glyas_Bleomycin-R_OHBP_Dase"/>
</dbReference>
<dbReference type="Pfam" id="PF00903">
    <property type="entry name" value="Glyoxalase"/>
    <property type="match status" value="1"/>
</dbReference>
<dbReference type="PROSITE" id="PS51819">
    <property type="entry name" value="VOC"/>
    <property type="match status" value="1"/>
</dbReference>
<evidence type="ECO:0000259" key="1">
    <source>
        <dbReference type="PROSITE" id="PS51819"/>
    </source>
</evidence>
<evidence type="ECO:0000313" key="3">
    <source>
        <dbReference type="Proteomes" id="UP001235712"/>
    </source>
</evidence>
<organism evidence="2 3">
    <name type="scientific">Kineosporia succinea</name>
    <dbReference type="NCBI Taxonomy" id="84632"/>
    <lineage>
        <taxon>Bacteria</taxon>
        <taxon>Bacillati</taxon>
        <taxon>Actinomycetota</taxon>
        <taxon>Actinomycetes</taxon>
        <taxon>Kineosporiales</taxon>
        <taxon>Kineosporiaceae</taxon>
        <taxon>Kineosporia</taxon>
    </lineage>
</organism>
<dbReference type="EMBL" id="JAUSQZ010000001">
    <property type="protein sequence ID" value="MDP9829514.1"/>
    <property type="molecule type" value="Genomic_DNA"/>
</dbReference>